<dbReference type="SMART" id="SM00918">
    <property type="entry name" value="Lig_chan-Glu_bd"/>
    <property type="match status" value="1"/>
</dbReference>
<gene>
    <name evidence="26" type="ORF">N333_03102</name>
</gene>
<dbReference type="GO" id="GO:0007166">
    <property type="term" value="P:cell surface receptor signaling pathway"/>
    <property type="evidence" value="ECO:0007669"/>
    <property type="project" value="UniProtKB-ARBA"/>
</dbReference>
<evidence type="ECO:0000256" key="1">
    <source>
        <dbReference type="ARBA" id="ARBA00022448"/>
    </source>
</evidence>
<evidence type="ECO:0000256" key="3">
    <source>
        <dbReference type="ARBA" id="ARBA00022553"/>
    </source>
</evidence>
<evidence type="ECO:0000256" key="18">
    <source>
        <dbReference type="ARBA" id="ARBA00034104"/>
    </source>
</evidence>
<dbReference type="InterPro" id="IPR001508">
    <property type="entry name" value="Iono_Glu_rcpt_met"/>
</dbReference>
<feature type="domain" description="Ionotropic glutamate receptor L-glutamate and glycine-binding" evidence="25">
    <location>
        <begin position="399"/>
        <end position="464"/>
    </location>
</feature>
<evidence type="ECO:0000256" key="11">
    <source>
        <dbReference type="ARBA" id="ARBA00023157"/>
    </source>
</evidence>
<name>A0A091S3J9_NESNO</name>
<keyword evidence="12 23" id="KW-0675">Receptor</keyword>
<keyword evidence="14 23" id="KW-0628">Postsynaptic cell membrane</keyword>
<feature type="site" description="Crucial to convey clamshell closure to channel opening" evidence="21">
    <location>
        <position position="630"/>
    </location>
</feature>
<feature type="site" description="Interaction with the cone snail toxin Con-ikot-ikot" evidence="21">
    <location>
        <position position="657"/>
    </location>
</feature>
<dbReference type="CDD" id="cd06387">
    <property type="entry name" value="PBP1_iGluR_AMPA_GluR3"/>
    <property type="match status" value="1"/>
</dbReference>
<dbReference type="Gene3D" id="3.40.190.10">
    <property type="entry name" value="Periplasmic binding protein-like II"/>
    <property type="match status" value="2"/>
</dbReference>
<evidence type="ECO:0000256" key="5">
    <source>
        <dbReference type="ARBA" id="ARBA00022729"/>
    </source>
</evidence>
<dbReference type="Proteomes" id="UP000053840">
    <property type="component" value="Unassembled WGS sequence"/>
</dbReference>
<proteinExistence type="inferred from homology"/>
<evidence type="ECO:0000256" key="14">
    <source>
        <dbReference type="ARBA" id="ARBA00023257"/>
    </source>
</evidence>
<feature type="transmembrane region" description="Helical" evidence="23">
    <location>
        <begin position="516"/>
        <end position="538"/>
    </location>
</feature>
<evidence type="ECO:0000256" key="22">
    <source>
        <dbReference type="PIRSR" id="PIRSR601508-3"/>
    </source>
</evidence>
<feature type="disulfide bond" evidence="22">
    <location>
        <begin position="715"/>
        <end position="770"/>
    </location>
</feature>
<evidence type="ECO:0000256" key="6">
    <source>
        <dbReference type="ARBA" id="ARBA00022989"/>
    </source>
</evidence>
<evidence type="ECO:0000313" key="26">
    <source>
        <dbReference type="EMBL" id="KFQ50923.1"/>
    </source>
</evidence>
<keyword evidence="4 23" id="KW-0812">Transmembrane</keyword>
<feature type="domain" description="Ionotropic glutamate receptor C-terminal" evidence="24">
    <location>
        <begin position="389"/>
        <end position="766"/>
    </location>
</feature>
<dbReference type="InterPro" id="IPR001828">
    <property type="entry name" value="ANF_lig-bd_rcpt"/>
</dbReference>
<dbReference type="GO" id="GO:0045211">
    <property type="term" value="C:postsynaptic membrane"/>
    <property type="evidence" value="ECO:0007669"/>
    <property type="project" value="UniProtKB-SubCell"/>
</dbReference>
<keyword evidence="15 23" id="KW-1071">Ligand-gated ion channel</keyword>
<evidence type="ECO:0000256" key="4">
    <source>
        <dbReference type="ARBA" id="ARBA00022692"/>
    </source>
</evidence>
<dbReference type="InterPro" id="IPR028082">
    <property type="entry name" value="Peripla_BP_I"/>
</dbReference>
<keyword evidence="27" id="KW-1185">Reference proteome</keyword>
<feature type="binding site" evidence="20">
    <location>
        <position position="651"/>
    </location>
    <ligand>
        <name>L-glutamate</name>
        <dbReference type="ChEBI" id="CHEBI:29985"/>
    </ligand>
</feature>
<dbReference type="Pfam" id="PF10613">
    <property type="entry name" value="Lig_chan-Glu_bd"/>
    <property type="match status" value="1"/>
</dbReference>
<feature type="binding site" evidence="20">
    <location>
        <position position="652"/>
    </location>
    <ligand>
        <name>L-glutamate</name>
        <dbReference type="ChEBI" id="CHEBI:29985"/>
    </ligand>
</feature>
<feature type="binding site" evidence="20">
    <location>
        <position position="475"/>
    </location>
    <ligand>
        <name>L-glutamate</name>
        <dbReference type="ChEBI" id="CHEBI:29985"/>
    </ligand>
</feature>
<accession>A0A091S3J9</accession>
<dbReference type="FunFam" id="3.40.190.10:FF:000666">
    <property type="entry name" value="Glutamate receptor, ionotropic, AMPA 2a"/>
    <property type="match status" value="1"/>
</dbReference>
<dbReference type="SUPFAM" id="SSF53822">
    <property type="entry name" value="Periplasmic binding protein-like I"/>
    <property type="match status" value="1"/>
</dbReference>
<feature type="transmembrane region" description="Helical" evidence="23">
    <location>
        <begin position="601"/>
        <end position="623"/>
    </location>
</feature>
<feature type="transmembrane region" description="Helical" evidence="23">
    <location>
        <begin position="791"/>
        <end position="813"/>
    </location>
</feature>
<dbReference type="SMART" id="SM00079">
    <property type="entry name" value="PBPe"/>
    <property type="match status" value="1"/>
</dbReference>
<evidence type="ECO:0000256" key="20">
    <source>
        <dbReference type="PIRSR" id="PIRSR601508-1"/>
    </source>
</evidence>
<evidence type="ECO:0000256" key="17">
    <source>
        <dbReference type="ARBA" id="ARBA00023303"/>
    </source>
</evidence>
<dbReference type="InterPro" id="IPR015683">
    <property type="entry name" value="Ionotropic_Glu_rcpt"/>
</dbReference>
<keyword evidence="1 23" id="KW-0813">Transport</keyword>
<dbReference type="EMBL" id="KK941322">
    <property type="protein sequence ID" value="KFQ50923.1"/>
    <property type="molecule type" value="Genomic_DNA"/>
</dbReference>
<keyword evidence="13" id="KW-0325">Glycoprotein</keyword>
<keyword evidence="6 23" id="KW-1133">Transmembrane helix</keyword>
<feature type="binding site" evidence="20">
    <location>
        <position position="702"/>
    </location>
    <ligand>
        <name>L-glutamate</name>
        <dbReference type="ChEBI" id="CHEBI:29985"/>
    </ligand>
</feature>
<dbReference type="FunFam" id="3.40.190.10:FF:000001">
    <property type="entry name" value="Glutamate receptor ionotropic, kainate 2"/>
    <property type="match status" value="1"/>
</dbReference>
<feature type="site" description="Interaction with the cone snail toxin Con-ikot-ikot" evidence="21">
    <location>
        <position position="749"/>
    </location>
</feature>
<keyword evidence="7 23" id="KW-0770">Synapse</keyword>
<keyword evidence="3" id="KW-0597">Phosphoprotein</keyword>
<evidence type="ECO:0000256" key="21">
    <source>
        <dbReference type="PIRSR" id="PIRSR601508-2"/>
    </source>
</evidence>
<dbReference type="Pfam" id="PF00060">
    <property type="entry name" value="Lig_chan"/>
    <property type="match status" value="1"/>
</dbReference>
<keyword evidence="8 23" id="KW-0406">Ion transport</keyword>
<comment type="catalytic activity">
    <reaction evidence="19">
        <text>Ca(2+)(in) = Ca(2+)(out)</text>
        <dbReference type="Rhea" id="RHEA:29671"/>
        <dbReference type="ChEBI" id="CHEBI:29108"/>
    </reaction>
</comment>
<organism evidence="26 27">
    <name type="scientific">Nestor notabilis</name>
    <name type="common">Kea</name>
    <dbReference type="NCBI Taxonomy" id="176057"/>
    <lineage>
        <taxon>Eukaryota</taxon>
        <taxon>Metazoa</taxon>
        <taxon>Chordata</taxon>
        <taxon>Craniata</taxon>
        <taxon>Vertebrata</taxon>
        <taxon>Euteleostomi</taxon>
        <taxon>Archelosauria</taxon>
        <taxon>Archosauria</taxon>
        <taxon>Dinosauria</taxon>
        <taxon>Saurischia</taxon>
        <taxon>Theropoda</taxon>
        <taxon>Coelurosauria</taxon>
        <taxon>Aves</taxon>
        <taxon>Neognathae</taxon>
        <taxon>Neoaves</taxon>
        <taxon>Telluraves</taxon>
        <taxon>Australaves</taxon>
        <taxon>Psittaciformes</taxon>
        <taxon>Psittacidae</taxon>
        <taxon>Nestor</taxon>
    </lineage>
</organism>
<keyword evidence="2 23" id="KW-1003">Cell membrane</keyword>
<feature type="non-terminal residue" evidence="26">
    <location>
        <position position="825"/>
    </location>
</feature>
<dbReference type="InterPro" id="IPR019594">
    <property type="entry name" value="Glu/Gly-bd"/>
</dbReference>
<keyword evidence="16" id="KW-0449">Lipoprotein</keyword>
<feature type="binding site" evidence="20">
    <location>
        <position position="480"/>
    </location>
    <ligand>
        <name>L-glutamate</name>
        <dbReference type="ChEBI" id="CHEBI:29985"/>
    </ligand>
</feature>
<dbReference type="Gene3D" id="3.40.50.2300">
    <property type="match status" value="2"/>
</dbReference>
<evidence type="ECO:0000256" key="9">
    <source>
        <dbReference type="ARBA" id="ARBA00023136"/>
    </source>
</evidence>
<sequence>IGGLFMRNTVQEHSAFRFAVQLYNTNQNTTEKPFHLNYHVDHLDSSNSFSVTNAFCSQFSRGVYAIFGFYDQMSMNTLTSFCGALHTSFITPSFPTDADVQFVIQMRPALKGAILSLLTHYKWEKFVYLYDTERGFSILQAIMEAAVQNNWQVTARSVGSIKDVQEFRRIIEEMDRRQEKRYLIDCEVDRINTILEQVVILGKHSRGYHYMLANLGFTDIVLERVMHGGANVTGFQIVNNENPIVQQFLQRWVRLDEREFPEAKNSPLKYTSALTHDAVLVIAEAFRYLRRQRVDVSRRGSAGDCLANPAVPWSQGIDIERALKMVQVQGMTGNIQFDTYGRRTNYTIDVYEMKAAGSRKVGYWNEYERFVPALDQLPSNDTSSVENRTIVVTTILESPYVMYKKNHEQLEGNERYEGYCVDLASEIAKHVGIKYKLSIVGDGKYGARDPETKIWNGMVGELVYGRADIAVAPLTITLVREEVIDFSKPFMSLGISIMIKKPQKSKPGVFSFLDPLAYEIWMCIVFAYIGVSVVLFLVSRFSPYEWHLEDSSEEPRDPQNPPDPPNEFGIFNSLWFSLGAFMQQGCDISPRSLSGRIVGGVWWFFTLIIISSYTANLAAFLTVERMVSPIESAEDLAKQTEIAYGTLDSGSTKEFFRRSKIAVYEKMWSYMKSAEPSVFTKTTADGVARVRKSKGKFAFLLESTMNEYIEQRKPCDTMKVGGNLDSKGYGVATPKGSALRNAVNLAVLKLNEQGLLDKLKNKWWYDKGECGSGGGDSKDKTSALSLSNVAGVFYILVGGLGLAMMVALIEFCYKSRAESKRMKLT</sequence>
<dbReference type="Gene3D" id="1.10.287.70">
    <property type="match status" value="2"/>
</dbReference>
<keyword evidence="17 23" id="KW-0407">Ion channel</keyword>
<evidence type="ECO:0000256" key="7">
    <source>
        <dbReference type="ARBA" id="ARBA00023018"/>
    </source>
</evidence>
<comment type="subcellular location">
    <subcellularLocation>
        <location evidence="18 23">Postsynaptic cell membrane</location>
        <topology evidence="18 23">Multi-pass membrane protein</topology>
    </subcellularLocation>
</comment>
<keyword evidence="5" id="KW-0732">Signal</keyword>
<dbReference type="SUPFAM" id="SSF53850">
    <property type="entry name" value="Periplasmic binding protein-like II"/>
    <property type="match status" value="1"/>
</dbReference>
<keyword evidence="10" id="KW-0564">Palmitate</keyword>
<evidence type="ECO:0000259" key="24">
    <source>
        <dbReference type="SMART" id="SM00079"/>
    </source>
</evidence>
<comment type="function">
    <text evidence="23">Receptor for glutamate that functions as a ligand-gated ion channel in the central nervous system and plays an important role in excitatory synaptic transmission. L-glutamate acts as an excitatory neurotransmitter at many synapses in the central nervous system.</text>
</comment>
<dbReference type="AlphaFoldDB" id="A0A091S3J9"/>
<dbReference type="FunFam" id="1.10.287.70:FF:000067">
    <property type="entry name" value="glutamate receptor 2 isoform X1"/>
    <property type="match status" value="1"/>
</dbReference>
<evidence type="ECO:0000256" key="13">
    <source>
        <dbReference type="ARBA" id="ARBA00023180"/>
    </source>
</evidence>
<feature type="disulfide bond" evidence="22">
    <location>
        <begin position="56"/>
        <end position="305"/>
    </location>
</feature>
<feature type="binding site" evidence="20">
    <location>
        <position position="473"/>
    </location>
    <ligand>
        <name>L-glutamate</name>
        <dbReference type="ChEBI" id="CHEBI:29985"/>
    </ligand>
</feature>
<evidence type="ECO:0000256" key="19">
    <source>
        <dbReference type="ARBA" id="ARBA00036634"/>
    </source>
</evidence>
<reference evidence="26 27" key="1">
    <citation type="submission" date="2014-04" db="EMBL/GenBank/DDBJ databases">
        <title>Genome evolution of avian class.</title>
        <authorList>
            <person name="Zhang G."/>
            <person name="Li C."/>
        </authorList>
    </citation>
    <scope>NUCLEOTIDE SEQUENCE [LARGE SCALE GENOMIC DNA]</scope>
    <source>
        <strain evidence="26">BGI_N333</strain>
    </source>
</reference>
<dbReference type="FunFam" id="3.40.50.2300:FF:000004">
    <property type="entry name" value="Glutamate receptor, ionotropic, AMPA 2"/>
    <property type="match status" value="1"/>
</dbReference>
<dbReference type="PANTHER" id="PTHR18966">
    <property type="entry name" value="IONOTROPIC GLUTAMATE RECEPTOR"/>
    <property type="match status" value="1"/>
</dbReference>
<evidence type="ECO:0000259" key="25">
    <source>
        <dbReference type="SMART" id="SM00918"/>
    </source>
</evidence>
<evidence type="ECO:0000256" key="2">
    <source>
        <dbReference type="ARBA" id="ARBA00022475"/>
    </source>
</evidence>
<evidence type="ECO:0000313" key="27">
    <source>
        <dbReference type="Proteomes" id="UP000053840"/>
    </source>
</evidence>
<feature type="site" description="Interaction with the cone snail toxin Con-ikot-ikot" evidence="21">
    <location>
        <position position="448"/>
    </location>
</feature>
<dbReference type="GO" id="GO:0022824">
    <property type="term" value="F:transmitter-gated monoatomic ion channel activity"/>
    <property type="evidence" value="ECO:0007669"/>
    <property type="project" value="UniProtKB-ARBA"/>
</dbReference>
<evidence type="ECO:0000256" key="10">
    <source>
        <dbReference type="ARBA" id="ARBA00023139"/>
    </source>
</evidence>
<evidence type="ECO:0000256" key="15">
    <source>
        <dbReference type="ARBA" id="ARBA00023286"/>
    </source>
</evidence>
<evidence type="ECO:0000256" key="16">
    <source>
        <dbReference type="ARBA" id="ARBA00023288"/>
    </source>
</evidence>
<dbReference type="Pfam" id="PF01094">
    <property type="entry name" value="ANF_receptor"/>
    <property type="match status" value="1"/>
</dbReference>
<evidence type="ECO:0000256" key="12">
    <source>
        <dbReference type="ARBA" id="ARBA00023170"/>
    </source>
</evidence>
<feature type="non-terminal residue" evidence="26">
    <location>
        <position position="1"/>
    </location>
</feature>
<dbReference type="PRINTS" id="PR00177">
    <property type="entry name" value="NMDARECEPTOR"/>
</dbReference>
<dbReference type="CDD" id="cd13715">
    <property type="entry name" value="PBP2_iGluR_AMPA"/>
    <property type="match status" value="1"/>
</dbReference>
<protein>
    <recommendedName>
        <fullName evidence="23">Glutamate receptor</fullName>
    </recommendedName>
</protein>
<evidence type="ECO:0000256" key="8">
    <source>
        <dbReference type="ARBA" id="ARBA00023065"/>
    </source>
</evidence>
<keyword evidence="9 23" id="KW-0472">Membrane</keyword>
<evidence type="ECO:0000256" key="23">
    <source>
        <dbReference type="RuleBase" id="RU367118"/>
    </source>
</evidence>
<comment type="similarity">
    <text evidence="23">Belongs to the glutamate-gated ion channel (TC 1.A.10.1) family.</text>
</comment>
<dbReference type="InterPro" id="IPR001320">
    <property type="entry name" value="Iontro_rcpt_C"/>
</dbReference>
<keyword evidence="11 22" id="KW-1015">Disulfide bond</keyword>
<dbReference type="SUPFAM" id="SSF81324">
    <property type="entry name" value="Voltage-gated potassium channels"/>
    <property type="match status" value="1"/>
</dbReference>